<dbReference type="RefSeq" id="WP_055169917.1">
    <property type="nucleotide sequence ID" value="NZ_CYXX01000016.1"/>
</dbReference>
<sequence length="310" mass="35078">MTLLVTIAFIMAVAGCFIMLELSPFAFLEGLSGYLRPKNHSMKNRIKESKKKKEAKGLKLLFEEVKEILRLTGKSEQFIMLCVLAMILFVLGVMIALTMNNVLMVPVLAVGFALLPFYYVKFTASKHKKQINTELETALSMITTSYLRNKNTIIRAIEENLPYLNPPVSEVFRNFLMEAKLINSNTAEALEGLKKGMDNAVFHEWVDAVVACQDDYNLKNTLPPIVSKLSDMRVVSSELDLLIYEPVKEYITMIILLLGSIPLLYFLNKDWYETLMFTGFGKVLLAISGTVVFISVAAVSKHIRPIEYKR</sequence>
<dbReference type="AlphaFoldDB" id="A0A173UNY5"/>
<organism evidence="2 3">
    <name type="scientific">Roseburia inulinivorans</name>
    <dbReference type="NCBI Taxonomy" id="360807"/>
    <lineage>
        <taxon>Bacteria</taxon>
        <taxon>Bacillati</taxon>
        <taxon>Bacillota</taxon>
        <taxon>Clostridia</taxon>
        <taxon>Lachnospirales</taxon>
        <taxon>Lachnospiraceae</taxon>
        <taxon>Roseburia</taxon>
    </lineage>
</organism>
<evidence type="ECO:0000256" key="1">
    <source>
        <dbReference type="SAM" id="Phobius"/>
    </source>
</evidence>
<evidence type="ECO:0000313" key="3">
    <source>
        <dbReference type="Proteomes" id="UP000095453"/>
    </source>
</evidence>
<gene>
    <name evidence="2" type="ORF">ERS852444_02186</name>
</gene>
<accession>A0A173UNY5</accession>
<feature type="transmembrane region" description="Helical" evidence="1">
    <location>
        <begin position="103"/>
        <end position="120"/>
    </location>
</feature>
<name>A0A173UNY5_9FIRM</name>
<keyword evidence="1" id="KW-1133">Transmembrane helix</keyword>
<protein>
    <submittedName>
        <fullName evidence="2">Flp pilus assembly protein TadB</fullName>
    </submittedName>
</protein>
<dbReference type="PANTHER" id="PTHR35007">
    <property type="entry name" value="INTEGRAL MEMBRANE PROTEIN-RELATED"/>
    <property type="match status" value="1"/>
</dbReference>
<dbReference type="Proteomes" id="UP000095453">
    <property type="component" value="Unassembled WGS sequence"/>
</dbReference>
<keyword evidence="1" id="KW-0472">Membrane</keyword>
<feature type="transmembrane region" description="Helical" evidence="1">
    <location>
        <begin position="6"/>
        <end position="28"/>
    </location>
</feature>
<feature type="transmembrane region" description="Helical" evidence="1">
    <location>
        <begin position="250"/>
        <end position="267"/>
    </location>
</feature>
<dbReference type="PANTHER" id="PTHR35007:SF1">
    <property type="entry name" value="PILUS ASSEMBLY PROTEIN"/>
    <property type="match status" value="1"/>
</dbReference>
<feature type="transmembrane region" description="Helical" evidence="1">
    <location>
        <begin position="279"/>
        <end position="300"/>
    </location>
</feature>
<dbReference type="EMBL" id="CYXX01000016">
    <property type="protein sequence ID" value="CUN16629.1"/>
    <property type="molecule type" value="Genomic_DNA"/>
</dbReference>
<feature type="transmembrane region" description="Helical" evidence="1">
    <location>
        <begin position="78"/>
        <end position="97"/>
    </location>
</feature>
<evidence type="ECO:0000313" key="2">
    <source>
        <dbReference type="EMBL" id="CUN16629.1"/>
    </source>
</evidence>
<reference evidence="2 3" key="1">
    <citation type="submission" date="2015-09" db="EMBL/GenBank/DDBJ databases">
        <authorList>
            <consortium name="Pathogen Informatics"/>
        </authorList>
    </citation>
    <scope>NUCLEOTIDE SEQUENCE [LARGE SCALE GENOMIC DNA]</scope>
    <source>
        <strain evidence="2 3">2789STDY5608887</strain>
    </source>
</reference>
<proteinExistence type="predicted"/>
<keyword evidence="1" id="KW-0812">Transmembrane</keyword>